<organism evidence="10 11">
    <name type="scientific">Salinicoccus halodurans</name>
    <dbReference type="NCBI Taxonomy" id="407035"/>
    <lineage>
        <taxon>Bacteria</taxon>
        <taxon>Bacillati</taxon>
        <taxon>Bacillota</taxon>
        <taxon>Bacilli</taxon>
        <taxon>Bacillales</taxon>
        <taxon>Staphylococcaceae</taxon>
        <taxon>Salinicoccus</taxon>
    </lineage>
</organism>
<evidence type="ECO:0000313" key="10">
    <source>
        <dbReference type="EMBL" id="SFK61476.1"/>
    </source>
</evidence>
<dbReference type="Pfam" id="PF13442">
    <property type="entry name" value="Cytochrome_CBB3"/>
    <property type="match status" value="1"/>
</dbReference>
<dbReference type="GO" id="GO:0009055">
    <property type="term" value="F:electron transfer activity"/>
    <property type="evidence" value="ECO:0007669"/>
    <property type="project" value="InterPro"/>
</dbReference>
<feature type="region of interest" description="Disordered" evidence="7">
    <location>
        <begin position="1"/>
        <end position="26"/>
    </location>
</feature>
<name>A0AA94HD88_9STAP</name>
<evidence type="ECO:0000256" key="4">
    <source>
        <dbReference type="ARBA" id="ARBA00022982"/>
    </source>
</evidence>
<dbReference type="PANTHER" id="PTHR37823:SF4">
    <property type="entry name" value="MENAQUINOL-CYTOCHROME C REDUCTASE CYTOCHROME B_C SUBUNIT"/>
    <property type="match status" value="1"/>
</dbReference>
<dbReference type="SUPFAM" id="SSF46626">
    <property type="entry name" value="Cytochrome c"/>
    <property type="match status" value="1"/>
</dbReference>
<evidence type="ECO:0000256" key="2">
    <source>
        <dbReference type="ARBA" id="ARBA00022617"/>
    </source>
</evidence>
<feature type="domain" description="Cytochrome c" evidence="9">
    <location>
        <begin position="98"/>
        <end position="181"/>
    </location>
</feature>
<keyword evidence="4" id="KW-0249">Electron transport</keyword>
<evidence type="ECO:0000256" key="7">
    <source>
        <dbReference type="SAM" id="MobiDB-lite"/>
    </source>
</evidence>
<protein>
    <submittedName>
        <fullName evidence="10">Cytochrome C oxidase, cbb3-type, subunit III</fullName>
    </submittedName>
</protein>
<evidence type="ECO:0000256" key="6">
    <source>
        <dbReference type="PROSITE-ProRule" id="PRU00433"/>
    </source>
</evidence>
<feature type="compositionally biased region" description="Acidic residues" evidence="7">
    <location>
        <begin position="93"/>
        <end position="102"/>
    </location>
</feature>
<dbReference type="GO" id="GO:0046872">
    <property type="term" value="F:metal ion binding"/>
    <property type="evidence" value="ECO:0007669"/>
    <property type="project" value="UniProtKB-KW"/>
</dbReference>
<keyword evidence="5 6" id="KW-0408">Iron</keyword>
<dbReference type="Proteomes" id="UP000183090">
    <property type="component" value="Unassembled WGS sequence"/>
</dbReference>
<feature type="transmembrane region" description="Helical" evidence="8">
    <location>
        <begin position="46"/>
        <end position="66"/>
    </location>
</feature>
<evidence type="ECO:0000259" key="9">
    <source>
        <dbReference type="PROSITE" id="PS51007"/>
    </source>
</evidence>
<keyword evidence="8" id="KW-1133">Transmembrane helix</keyword>
<keyword evidence="8" id="KW-0472">Membrane</keyword>
<feature type="region of interest" description="Disordered" evidence="7">
    <location>
        <begin position="74"/>
        <end position="114"/>
    </location>
</feature>
<dbReference type="PANTHER" id="PTHR37823">
    <property type="entry name" value="CYTOCHROME C-553-LIKE"/>
    <property type="match status" value="1"/>
</dbReference>
<dbReference type="Gene3D" id="1.10.760.10">
    <property type="entry name" value="Cytochrome c-like domain"/>
    <property type="match status" value="1"/>
</dbReference>
<dbReference type="AlphaFoldDB" id="A0AA94HD88"/>
<dbReference type="EMBL" id="FOTB01000001">
    <property type="protein sequence ID" value="SFK61476.1"/>
    <property type="molecule type" value="Genomic_DNA"/>
</dbReference>
<dbReference type="InterPro" id="IPR051811">
    <property type="entry name" value="Cytochrome_c550/c551-like"/>
</dbReference>
<evidence type="ECO:0000256" key="3">
    <source>
        <dbReference type="ARBA" id="ARBA00022723"/>
    </source>
</evidence>
<keyword evidence="2 6" id="KW-0349">Heme</keyword>
<evidence type="ECO:0000256" key="5">
    <source>
        <dbReference type="ARBA" id="ARBA00023004"/>
    </source>
</evidence>
<dbReference type="InterPro" id="IPR036909">
    <property type="entry name" value="Cyt_c-like_dom_sf"/>
</dbReference>
<proteinExistence type="predicted"/>
<dbReference type="PROSITE" id="PS51007">
    <property type="entry name" value="CYTC"/>
    <property type="match status" value="1"/>
</dbReference>
<evidence type="ECO:0000313" key="11">
    <source>
        <dbReference type="Proteomes" id="UP000183090"/>
    </source>
</evidence>
<accession>A0AA94HD88</accession>
<dbReference type="RefSeq" id="WP_052749859.1">
    <property type="nucleotide sequence ID" value="NZ_CP011366.1"/>
</dbReference>
<dbReference type="GO" id="GO:0020037">
    <property type="term" value="F:heme binding"/>
    <property type="evidence" value="ECO:0007669"/>
    <property type="project" value="InterPro"/>
</dbReference>
<keyword evidence="1" id="KW-0813">Transport</keyword>
<keyword evidence="3 6" id="KW-0479">Metal-binding</keyword>
<gene>
    <name evidence="10" type="ORF">SAMN05216235_0836</name>
</gene>
<comment type="caution">
    <text evidence="10">The sequence shown here is derived from an EMBL/GenBank/DDBJ whole genome shotgun (WGS) entry which is preliminary data.</text>
</comment>
<keyword evidence="8" id="KW-0812">Transmembrane</keyword>
<evidence type="ECO:0000256" key="8">
    <source>
        <dbReference type="SAM" id="Phobius"/>
    </source>
</evidence>
<reference evidence="10 11" key="1">
    <citation type="submission" date="2016-10" db="EMBL/GenBank/DDBJ databases">
        <authorList>
            <person name="Varghese N."/>
            <person name="Submissions S."/>
        </authorList>
    </citation>
    <scope>NUCLEOTIDE SEQUENCE [LARGE SCALE GENOMIC DNA]</scope>
    <source>
        <strain evidence="10 11">CGMCC 1.6501</strain>
    </source>
</reference>
<sequence>MANDKDKHVSDKDKYMKGLKDKDKTYVDGQNREMIEHTENDKKNPLVWITPIIIVLLLIPLIIHLATGNGGVALTGGSEEEESSEESSGGEGGGEESSEEGGGEQASTGDFDAEGFARDNCASCHGQDFSGGMGPALAGTSLDEATFTETVRKGKGSMPAFSQDQIADEDLTALYEFMAGQ</sequence>
<evidence type="ECO:0000256" key="1">
    <source>
        <dbReference type="ARBA" id="ARBA00022448"/>
    </source>
</evidence>
<dbReference type="InterPro" id="IPR009056">
    <property type="entry name" value="Cyt_c-like_dom"/>
</dbReference>